<protein>
    <recommendedName>
        <fullName evidence="3">Trm112 family protein</fullName>
    </recommendedName>
</protein>
<reference evidence="1 2" key="1">
    <citation type="submission" date="2023-07" db="EMBL/GenBank/DDBJ databases">
        <title>Closed genoem sequence of Methanomicrococcus sp. Hf6.</title>
        <authorList>
            <person name="Poehlein A."/>
            <person name="Protasov E."/>
            <person name="Platt K."/>
            <person name="Reeh H."/>
            <person name="Daniel R."/>
            <person name="Brune A."/>
        </authorList>
    </citation>
    <scope>NUCLEOTIDE SEQUENCE [LARGE SCALE GENOMIC DNA]</scope>
    <source>
        <strain evidence="1 2">Hf6</strain>
    </source>
</reference>
<gene>
    <name evidence="1" type="ORF">MmiHf6_02730</name>
</gene>
<accession>A0AA96UYL3</accession>
<dbReference type="Gene3D" id="2.20.25.10">
    <property type="match status" value="1"/>
</dbReference>
<sequence>MKKETLSILVCPVCRGKLTVKPEAENETEIISGNLYCGKCSIYYPIENKIANMLPPELRDEF</sequence>
<dbReference type="KEGG" id="mehf:MmiHf6_02730"/>
<dbReference type="NCBIfam" id="NF038101">
    <property type="entry name" value="Trm112_arch"/>
    <property type="match status" value="1"/>
</dbReference>
<dbReference type="RefSeq" id="WP_316557960.1">
    <property type="nucleotide sequence ID" value="NZ_CP131059.1"/>
</dbReference>
<evidence type="ECO:0000313" key="2">
    <source>
        <dbReference type="Proteomes" id="UP001302978"/>
    </source>
</evidence>
<evidence type="ECO:0000313" key="1">
    <source>
        <dbReference type="EMBL" id="WNY22979.1"/>
    </source>
</evidence>
<dbReference type="Pfam" id="PF03966">
    <property type="entry name" value="Trm112p"/>
    <property type="match status" value="1"/>
</dbReference>
<name>A0AA96UYL3_9EURY</name>
<dbReference type="GeneID" id="85194726"/>
<organism evidence="1 2">
    <name type="scientific">Methanimicrococcus hongohii</name>
    <dbReference type="NCBI Taxonomy" id="3028295"/>
    <lineage>
        <taxon>Archaea</taxon>
        <taxon>Methanobacteriati</taxon>
        <taxon>Methanobacteriota</taxon>
        <taxon>Stenosarchaea group</taxon>
        <taxon>Methanomicrobia</taxon>
        <taxon>Methanosarcinales</taxon>
        <taxon>Methanosarcinaceae</taxon>
        <taxon>Methanimicrococcus</taxon>
    </lineage>
</organism>
<dbReference type="Proteomes" id="UP001302978">
    <property type="component" value="Chromosome"/>
</dbReference>
<dbReference type="SUPFAM" id="SSF158997">
    <property type="entry name" value="Trm112p-like"/>
    <property type="match status" value="1"/>
</dbReference>
<dbReference type="EMBL" id="CP131059">
    <property type="protein sequence ID" value="WNY22979.1"/>
    <property type="molecule type" value="Genomic_DNA"/>
</dbReference>
<proteinExistence type="predicted"/>
<evidence type="ECO:0008006" key="3">
    <source>
        <dbReference type="Google" id="ProtNLM"/>
    </source>
</evidence>
<keyword evidence="2" id="KW-1185">Reference proteome</keyword>
<dbReference type="AlphaFoldDB" id="A0AA96UYL3"/>
<dbReference type="InterPro" id="IPR005651">
    <property type="entry name" value="Trm112-like"/>
</dbReference>